<name>A0ABQ5WLV4_GLUJA</name>
<sequence>MGNFLRHAGVLSVLAGDFEKASRLMFEIQTGFYQLKVNKLFIALARARGF</sequence>
<gene>
    <name evidence="1" type="ORF">GCM10010937_27600</name>
</gene>
<accession>A0ABQ5WLV4</accession>
<protein>
    <submittedName>
        <fullName evidence="1">Uncharacterized protein</fullName>
    </submittedName>
</protein>
<reference evidence="2" key="1">
    <citation type="journal article" date="2019" name="Int. J. Syst. Evol. Microbiol.">
        <title>The Global Catalogue of Microorganisms (GCM) 10K type strain sequencing project: providing services to taxonomists for standard genome sequencing and annotation.</title>
        <authorList>
            <consortium name="The Broad Institute Genomics Platform"/>
            <consortium name="The Broad Institute Genome Sequencing Center for Infectious Disease"/>
            <person name="Wu L."/>
            <person name="Ma J."/>
        </authorList>
    </citation>
    <scope>NUCLEOTIDE SEQUENCE [LARGE SCALE GENOMIC DNA]</scope>
    <source>
        <strain evidence="2">NBRC 3271</strain>
    </source>
</reference>
<dbReference type="Proteomes" id="UP001156613">
    <property type="component" value="Unassembled WGS sequence"/>
</dbReference>
<proteinExistence type="predicted"/>
<dbReference type="EMBL" id="BSNT01000074">
    <property type="protein sequence ID" value="GLQ60957.1"/>
    <property type="molecule type" value="Genomic_DNA"/>
</dbReference>
<organism evidence="1 2">
    <name type="scientific">Gluconobacter japonicus</name>
    <dbReference type="NCBI Taxonomy" id="376620"/>
    <lineage>
        <taxon>Bacteria</taxon>
        <taxon>Pseudomonadati</taxon>
        <taxon>Pseudomonadota</taxon>
        <taxon>Alphaproteobacteria</taxon>
        <taxon>Acetobacterales</taxon>
        <taxon>Acetobacteraceae</taxon>
        <taxon>Gluconobacter</taxon>
    </lineage>
</organism>
<comment type="caution">
    <text evidence="1">The sequence shown here is derived from an EMBL/GenBank/DDBJ whole genome shotgun (WGS) entry which is preliminary data.</text>
</comment>
<evidence type="ECO:0000313" key="2">
    <source>
        <dbReference type="Proteomes" id="UP001156613"/>
    </source>
</evidence>
<evidence type="ECO:0000313" key="1">
    <source>
        <dbReference type="EMBL" id="GLQ60957.1"/>
    </source>
</evidence>
<keyword evidence="2" id="KW-1185">Reference proteome</keyword>